<accession>A0A2U2PIC9</accession>
<name>A0A2U2PIC9_9SPHI</name>
<dbReference type="Gene3D" id="3.30.420.40">
    <property type="match status" value="2"/>
</dbReference>
<reference evidence="1 2" key="1">
    <citation type="submission" date="2018-04" db="EMBL/GenBank/DDBJ databases">
        <title>Pedobacter chongqingensis sp. nov., isolated from a rottenly hemp rope.</title>
        <authorList>
            <person name="Cai Y."/>
        </authorList>
    </citation>
    <scope>NUCLEOTIDE SEQUENCE [LARGE SCALE GENOMIC DNA]</scope>
    <source>
        <strain evidence="1 2">FJ4-8</strain>
    </source>
</reference>
<keyword evidence="2" id="KW-1185">Reference proteome</keyword>
<proteinExistence type="predicted"/>
<dbReference type="Gene3D" id="1.10.720.160">
    <property type="match status" value="1"/>
</dbReference>
<keyword evidence="1" id="KW-0418">Kinase</keyword>
<dbReference type="CDD" id="cd24079">
    <property type="entry name" value="ASKHA_NBD_PG1100-like"/>
    <property type="match status" value="1"/>
</dbReference>
<sequence length="284" mass="32387">MILVADSGSSKTDWIINFDNAEQVEFTTKGINPFFINDREIARIFSTDPEIKKYADKAKEVYFFGEGCSNPDKREMVSNGLSQVFKNAFINVENDAVGSAYATCGNGEGFTCILGTGSNIAFFDGQEVHYSKHGLGFILGDEGSGSWYGKKLIISFLQRKMPPSLRKDFKASYYIDREVVIKNVYQRPLPNIWLASFTPFLSRHRSVSFTETLIEDGMESFVRSHIMPYADYRRYPCHFVGSIAWHFRDVLEKVCKKHHIKVGKILSHPIKELSDYILKERVEA</sequence>
<protein>
    <submittedName>
        <fullName evidence="1">N-acetylglucosamine kinase</fullName>
    </submittedName>
</protein>
<gene>
    <name evidence="1" type="ORF">DDR33_08820</name>
</gene>
<dbReference type="PANTHER" id="PTHR43190:SF3">
    <property type="entry name" value="N-ACETYL-D-GLUCOSAMINE KINASE"/>
    <property type="match status" value="1"/>
</dbReference>
<dbReference type="SUPFAM" id="SSF53067">
    <property type="entry name" value="Actin-like ATPase domain"/>
    <property type="match status" value="2"/>
</dbReference>
<dbReference type="EMBL" id="QEAS01000006">
    <property type="protein sequence ID" value="PWG81022.1"/>
    <property type="molecule type" value="Genomic_DNA"/>
</dbReference>
<dbReference type="OrthoDB" id="871343at2"/>
<comment type="caution">
    <text evidence="1">The sequence shown here is derived from an EMBL/GenBank/DDBJ whole genome shotgun (WGS) entry which is preliminary data.</text>
</comment>
<evidence type="ECO:0000313" key="2">
    <source>
        <dbReference type="Proteomes" id="UP000245647"/>
    </source>
</evidence>
<keyword evidence="1" id="KW-0808">Transferase</keyword>
<evidence type="ECO:0000313" key="1">
    <source>
        <dbReference type="EMBL" id="PWG81022.1"/>
    </source>
</evidence>
<dbReference type="PANTHER" id="PTHR43190">
    <property type="entry name" value="N-ACETYL-D-GLUCOSAMINE KINASE"/>
    <property type="match status" value="1"/>
</dbReference>
<dbReference type="RefSeq" id="WP_109415406.1">
    <property type="nucleotide sequence ID" value="NZ_QEAS01000006.1"/>
</dbReference>
<dbReference type="InterPro" id="IPR052519">
    <property type="entry name" value="Euk-type_GlcNAc_Kinase"/>
</dbReference>
<organism evidence="1 2">
    <name type="scientific">Pararcticibacter amylolyticus</name>
    <dbReference type="NCBI Taxonomy" id="2173175"/>
    <lineage>
        <taxon>Bacteria</taxon>
        <taxon>Pseudomonadati</taxon>
        <taxon>Bacteroidota</taxon>
        <taxon>Sphingobacteriia</taxon>
        <taxon>Sphingobacteriales</taxon>
        <taxon>Sphingobacteriaceae</taxon>
        <taxon>Pararcticibacter</taxon>
    </lineage>
</organism>
<dbReference type="InterPro" id="IPR043129">
    <property type="entry name" value="ATPase_NBD"/>
</dbReference>
<dbReference type="AlphaFoldDB" id="A0A2U2PIC9"/>
<dbReference type="Proteomes" id="UP000245647">
    <property type="component" value="Unassembled WGS sequence"/>
</dbReference>
<dbReference type="GO" id="GO:0016301">
    <property type="term" value="F:kinase activity"/>
    <property type="evidence" value="ECO:0007669"/>
    <property type="project" value="UniProtKB-KW"/>
</dbReference>